<dbReference type="OrthoDB" id="71214at2"/>
<feature type="chain" id="PRO_5014336784" description="Outer membrane protein beta-barrel domain-containing protein" evidence="1">
    <location>
        <begin position="20"/>
        <end position="156"/>
    </location>
</feature>
<reference evidence="3" key="1">
    <citation type="submission" date="2018-01" db="EMBL/GenBank/DDBJ databases">
        <title>Draft Genome Sequence of the Radioresistant Bacterium Deinococcus aerius TR0125, Isolated from the Higher Atmosphere above Japan.</title>
        <authorList>
            <person name="Satoh K."/>
            <person name="Arai H."/>
            <person name="Sanzen T."/>
            <person name="Kawaguchi Y."/>
            <person name="Hayashi H."/>
            <person name="Yokobori S."/>
            <person name="Yamagishi A."/>
            <person name="Oono Y."/>
            <person name="Narumi I."/>
        </authorList>
    </citation>
    <scope>NUCLEOTIDE SEQUENCE [LARGE SCALE GENOMIC DNA]</scope>
    <source>
        <strain evidence="3">TR0125</strain>
    </source>
</reference>
<dbReference type="AlphaFoldDB" id="A0A2I9DA21"/>
<accession>A0A2I9DA21</accession>
<keyword evidence="1" id="KW-0732">Signal</keyword>
<evidence type="ECO:0000313" key="3">
    <source>
        <dbReference type="Proteomes" id="UP000236569"/>
    </source>
</evidence>
<proteinExistence type="predicted"/>
<gene>
    <name evidence="2" type="ORF">DAERI_140121</name>
</gene>
<protein>
    <recommendedName>
        <fullName evidence="4">Outer membrane protein beta-barrel domain-containing protein</fullName>
    </recommendedName>
</protein>
<sequence>MKKALLGILALTAVSSAAADSFGGFAGFGAGGAGLYYQTGSTTGSNLRFSLTGLNLFRGGSIGVGGEVAYLNNFSGLSLGGLDTYYGAGLGASVSVGANLGLTAYPHGLLGVRYNVTGPFNVFGEVNAGPTIGLSTGSSGLGFGFGARIGVDYQFR</sequence>
<keyword evidence="3" id="KW-1185">Reference proteome</keyword>
<evidence type="ECO:0008006" key="4">
    <source>
        <dbReference type="Google" id="ProtNLM"/>
    </source>
</evidence>
<dbReference type="EMBL" id="BFAG01000014">
    <property type="protein sequence ID" value="GBF07460.1"/>
    <property type="molecule type" value="Genomic_DNA"/>
</dbReference>
<evidence type="ECO:0000313" key="2">
    <source>
        <dbReference type="EMBL" id="GBF07460.1"/>
    </source>
</evidence>
<comment type="caution">
    <text evidence="2">The sequence shown here is derived from an EMBL/GenBank/DDBJ whole genome shotgun (WGS) entry which is preliminary data.</text>
</comment>
<organism evidence="2 3">
    <name type="scientific">Deinococcus aerius</name>
    <dbReference type="NCBI Taxonomy" id="200253"/>
    <lineage>
        <taxon>Bacteria</taxon>
        <taxon>Thermotogati</taxon>
        <taxon>Deinococcota</taxon>
        <taxon>Deinococci</taxon>
        <taxon>Deinococcales</taxon>
        <taxon>Deinococcaceae</taxon>
        <taxon>Deinococcus</taxon>
    </lineage>
</organism>
<dbReference type="Proteomes" id="UP000236569">
    <property type="component" value="Unassembled WGS sequence"/>
</dbReference>
<feature type="signal peptide" evidence="1">
    <location>
        <begin position="1"/>
        <end position="19"/>
    </location>
</feature>
<dbReference type="RefSeq" id="WP_103130772.1">
    <property type="nucleotide sequence ID" value="NZ_BFAG01000014.1"/>
</dbReference>
<evidence type="ECO:0000256" key="1">
    <source>
        <dbReference type="SAM" id="SignalP"/>
    </source>
</evidence>
<name>A0A2I9DA21_9DEIO</name>